<dbReference type="InterPro" id="IPR014743">
    <property type="entry name" value="Cl-channel_core"/>
</dbReference>
<protein>
    <submittedName>
        <fullName evidence="7">Chloride channel protein</fullName>
    </submittedName>
</protein>
<name>A0A964UUB4_9ACTN</name>
<evidence type="ECO:0000256" key="4">
    <source>
        <dbReference type="ARBA" id="ARBA00023136"/>
    </source>
</evidence>
<keyword evidence="4 6" id="KW-0472">Membrane</keyword>
<feature type="transmembrane region" description="Helical" evidence="6">
    <location>
        <begin position="224"/>
        <end position="245"/>
    </location>
</feature>
<dbReference type="EMBL" id="JAAAHS010000338">
    <property type="protein sequence ID" value="NBE55564.1"/>
    <property type="molecule type" value="Genomic_DNA"/>
</dbReference>
<keyword evidence="2 6" id="KW-0812">Transmembrane</keyword>
<keyword evidence="8" id="KW-1185">Reference proteome</keyword>
<feature type="transmembrane region" description="Helical" evidence="6">
    <location>
        <begin position="351"/>
        <end position="372"/>
    </location>
</feature>
<dbReference type="AlphaFoldDB" id="A0A964UUB4"/>
<dbReference type="InterPro" id="IPR001807">
    <property type="entry name" value="ClC"/>
</dbReference>
<evidence type="ECO:0000256" key="2">
    <source>
        <dbReference type="ARBA" id="ARBA00022692"/>
    </source>
</evidence>
<feature type="transmembrane region" description="Helical" evidence="6">
    <location>
        <begin position="272"/>
        <end position="293"/>
    </location>
</feature>
<feature type="compositionally biased region" description="Pro residues" evidence="5">
    <location>
        <begin position="16"/>
        <end position="33"/>
    </location>
</feature>
<comment type="subcellular location">
    <subcellularLocation>
        <location evidence="1">Membrane</location>
        <topology evidence="1">Multi-pass membrane protein</topology>
    </subcellularLocation>
</comment>
<feature type="transmembrane region" description="Helical" evidence="6">
    <location>
        <begin position="50"/>
        <end position="72"/>
    </location>
</feature>
<evidence type="ECO:0000313" key="8">
    <source>
        <dbReference type="Proteomes" id="UP000598297"/>
    </source>
</evidence>
<feature type="transmembrane region" description="Helical" evidence="6">
    <location>
        <begin position="379"/>
        <end position="399"/>
    </location>
</feature>
<organism evidence="7 8">
    <name type="scientific">Streptomyces boluensis</name>
    <dbReference type="NCBI Taxonomy" id="1775135"/>
    <lineage>
        <taxon>Bacteria</taxon>
        <taxon>Bacillati</taxon>
        <taxon>Actinomycetota</taxon>
        <taxon>Actinomycetes</taxon>
        <taxon>Kitasatosporales</taxon>
        <taxon>Streptomycetaceae</taxon>
        <taxon>Streptomyces</taxon>
    </lineage>
</organism>
<feature type="transmembrane region" description="Helical" evidence="6">
    <location>
        <begin position="305"/>
        <end position="325"/>
    </location>
</feature>
<sequence>MRRLRGLEGSTVPTPEAAPPEPAPPEKPAPPGSAEPAAPTLRQTLLSRGYLRLLLLCALLGVPIALASFFFVSLQHELQHGVWEALPEALGYDRAPWWWPLPTLLLAGLIVAPVVTRMPGAGGHVPVHGLGGTPLGPRELPGVVLAAIATLPLGVVLGPEAPLMAVGSALALLSLRALRQAPDPRGTMVLATAGSTAAISTILGGPIVAAVMVVEAAGLGGAQLVVLLLPCLIASAAGALVFTGFGEWTGLSVGGLELPVVPPNMTPDAGDFLWGVPAAALIASVITAGRALGFGTARWTRRHTARRTVLAALAAGVSLTAYALLTDRSPEEAALSGQAALGQLAEHPHSWSVAALVALVACKGLAWGLCLGALRGGPIFPAVLLGAAIGVACAGLPGLGTAPGLALGIAAAAAAITGLPLTSAILAVLLLGPDGQDQMPLIVTATVVAFVTAQLLRRGETREPEGAGQPTGP</sequence>
<dbReference type="SUPFAM" id="SSF81340">
    <property type="entry name" value="Clc chloride channel"/>
    <property type="match status" value="1"/>
</dbReference>
<evidence type="ECO:0000256" key="3">
    <source>
        <dbReference type="ARBA" id="ARBA00022989"/>
    </source>
</evidence>
<feature type="transmembrane region" description="Helical" evidence="6">
    <location>
        <begin position="97"/>
        <end position="115"/>
    </location>
</feature>
<keyword evidence="3 6" id="KW-1133">Transmembrane helix</keyword>
<feature type="transmembrane region" description="Helical" evidence="6">
    <location>
        <begin position="143"/>
        <end position="175"/>
    </location>
</feature>
<reference evidence="7" key="1">
    <citation type="submission" date="2020-01" db="EMBL/GenBank/DDBJ databases">
        <title>Whole-genome analyses of novel actinobacteria.</title>
        <authorList>
            <person name="Sahin N."/>
        </authorList>
    </citation>
    <scope>NUCLEOTIDE SEQUENCE</scope>
    <source>
        <strain evidence="7">YC537</strain>
    </source>
</reference>
<feature type="transmembrane region" description="Helical" evidence="6">
    <location>
        <begin position="405"/>
        <end position="432"/>
    </location>
</feature>
<evidence type="ECO:0000256" key="6">
    <source>
        <dbReference type="SAM" id="Phobius"/>
    </source>
</evidence>
<dbReference type="Gene3D" id="1.10.3080.10">
    <property type="entry name" value="Clc chloride channel"/>
    <property type="match status" value="1"/>
</dbReference>
<dbReference type="PANTHER" id="PTHR43427">
    <property type="entry name" value="CHLORIDE CHANNEL PROTEIN CLC-E"/>
    <property type="match status" value="1"/>
</dbReference>
<dbReference type="Pfam" id="PF00654">
    <property type="entry name" value="Voltage_CLC"/>
    <property type="match status" value="1"/>
</dbReference>
<accession>A0A964UUB4</accession>
<dbReference type="GO" id="GO:0015108">
    <property type="term" value="F:chloride transmembrane transporter activity"/>
    <property type="evidence" value="ECO:0007669"/>
    <property type="project" value="InterPro"/>
</dbReference>
<dbReference type="GO" id="GO:0016020">
    <property type="term" value="C:membrane"/>
    <property type="evidence" value="ECO:0007669"/>
    <property type="project" value="UniProtKB-SubCell"/>
</dbReference>
<evidence type="ECO:0000313" key="7">
    <source>
        <dbReference type="EMBL" id="NBE55564.1"/>
    </source>
</evidence>
<feature type="region of interest" description="Disordered" evidence="5">
    <location>
        <begin position="1"/>
        <end position="37"/>
    </location>
</feature>
<feature type="transmembrane region" description="Helical" evidence="6">
    <location>
        <begin position="187"/>
        <end position="212"/>
    </location>
</feature>
<evidence type="ECO:0000256" key="5">
    <source>
        <dbReference type="SAM" id="MobiDB-lite"/>
    </source>
</evidence>
<dbReference type="OrthoDB" id="2729535at2"/>
<proteinExistence type="predicted"/>
<dbReference type="Proteomes" id="UP000598297">
    <property type="component" value="Unassembled WGS sequence"/>
</dbReference>
<gene>
    <name evidence="7" type="ORF">GUY60_29875</name>
</gene>
<comment type="caution">
    <text evidence="7">The sequence shown here is derived from an EMBL/GenBank/DDBJ whole genome shotgun (WGS) entry which is preliminary data.</text>
</comment>
<dbReference type="InterPro" id="IPR050368">
    <property type="entry name" value="ClC-type_chloride_channel"/>
</dbReference>
<evidence type="ECO:0000256" key="1">
    <source>
        <dbReference type="ARBA" id="ARBA00004141"/>
    </source>
</evidence>